<feature type="domain" description="Sodium/calcium exchanger membrane region" evidence="6">
    <location>
        <begin position="153"/>
        <end position="290"/>
    </location>
</feature>
<dbReference type="GO" id="GO:0006874">
    <property type="term" value="P:intracellular calcium ion homeostasis"/>
    <property type="evidence" value="ECO:0007669"/>
    <property type="project" value="TreeGrafter"/>
</dbReference>
<comment type="caution">
    <text evidence="7">The sequence shown here is derived from an EMBL/GenBank/DDBJ whole genome shotgun (WGS) entry which is preliminary data.</text>
</comment>
<dbReference type="GO" id="GO:0005886">
    <property type="term" value="C:plasma membrane"/>
    <property type="evidence" value="ECO:0007669"/>
    <property type="project" value="TreeGrafter"/>
</dbReference>
<evidence type="ECO:0000256" key="3">
    <source>
        <dbReference type="ARBA" id="ARBA00022989"/>
    </source>
</evidence>
<evidence type="ECO:0000256" key="5">
    <source>
        <dbReference type="SAM" id="Phobius"/>
    </source>
</evidence>
<accession>A0A315ZG68</accession>
<comment type="subcellular location">
    <subcellularLocation>
        <location evidence="1">Membrane</location>
        <topology evidence="1">Multi-pass membrane protein</topology>
    </subcellularLocation>
</comment>
<dbReference type="Pfam" id="PF01699">
    <property type="entry name" value="Na_Ca_ex"/>
    <property type="match status" value="2"/>
</dbReference>
<feature type="transmembrane region" description="Helical" evidence="5">
    <location>
        <begin position="152"/>
        <end position="171"/>
    </location>
</feature>
<dbReference type="InterPro" id="IPR044880">
    <property type="entry name" value="NCX_ion-bd_dom_sf"/>
</dbReference>
<evidence type="ECO:0000256" key="4">
    <source>
        <dbReference type="ARBA" id="ARBA00023136"/>
    </source>
</evidence>
<name>A0A315ZG68_SEDFL</name>
<dbReference type="EMBL" id="QGDO01000001">
    <property type="protein sequence ID" value="PWJ44511.1"/>
    <property type="molecule type" value="Genomic_DNA"/>
</dbReference>
<dbReference type="AlphaFoldDB" id="A0A315ZG68"/>
<feature type="transmembrane region" description="Helical" evidence="5">
    <location>
        <begin position="243"/>
        <end position="263"/>
    </location>
</feature>
<evidence type="ECO:0000313" key="7">
    <source>
        <dbReference type="EMBL" id="PWJ44511.1"/>
    </source>
</evidence>
<dbReference type="Gene3D" id="1.20.1420.30">
    <property type="entry name" value="NCX, central ion-binding region"/>
    <property type="match status" value="1"/>
</dbReference>
<dbReference type="PANTHER" id="PTHR10846">
    <property type="entry name" value="SODIUM/POTASSIUM/CALCIUM EXCHANGER"/>
    <property type="match status" value="1"/>
</dbReference>
<keyword evidence="2 5" id="KW-0812">Transmembrane</keyword>
<protein>
    <submittedName>
        <fullName evidence="7">Cation:H+ antiporter</fullName>
    </submittedName>
</protein>
<proteinExistence type="predicted"/>
<keyword evidence="3 5" id="KW-1133">Transmembrane helix</keyword>
<evidence type="ECO:0000259" key="6">
    <source>
        <dbReference type="Pfam" id="PF01699"/>
    </source>
</evidence>
<gene>
    <name evidence="7" type="ORF">BC781_101882</name>
</gene>
<feature type="domain" description="Sodium/calcium exchanger membrane region" evidence="6">
    <location>
        <begin position="3"/>
        <end position="110"/>
    </location>
</feature>
<organism evidence="7 8">
    <name type="scientific">Sediminitomix flava</name>
    <dbReference type="NCBI Taxonomy" id="379075"/>
    <lineage>
        <taxon>Bacteria</taxon>
        <taxon>Pseudomonadati</taxon>
        <taxon>Bacteroidota</taxon>
        <taxon>Cytophagia</taxon>
        <taxon>Cytophagales</taxon>
        <taxon>Flammeovirgaceae</taxon>
        <taxon>Sediminitomix</taxon>
    </lineage>
</organism>
<dbReference type="InterPro" id="IPR004837">
    <property type="entry name" value="NaCa_Exmemb"/>
</dbReference>
<dbReference type="Proteomes" id="UP000245535">
    <property type="component" value="Unassembled WGS sequence"/>
</dbReference>
<dbReference type="GO" id="GO:0008273">
    <property type="term" value="F:calcium, potassium:sodium antiporter activity"/>
    <property type="evidence" value="ECO:0007669"/>
    <property type="project" value="TreeGrafter"/>
</dbReference>
<keyword evidence="8" id="KW-1185">Reference proteome</keyword>
<feature type="transmembrane region" description="Helical" evidence="5">
    <location>
        <begin position="34"/>
        <end position="59"/>
    </location>
</feature>
<keyword evidence="4 5" id="KW-0472">Membrane</keyword>
<evidence type="ECO:0000256" key="1">
    <source>
        <dbReference type="ARBA" id="ARBA00004141"/>
    </source>
</evidence>
<feature type="transmembrane region" description="Helical" evidence="5">
    <location>
        <begin position="103"/>
        <end position="119"/>
    </location>
</feature>
<evidence type="ECO:0000256" key="2">
    <source>
        <dbReference type="ARBA" id="ARBA00022692"/>
    </source>
</evidence>
<feature type="transmembrane region" description="Helical" evidence="5">
    <location>
        <begin position="71"/>
        <end position="91"/>
    </location>
</feature>
<dbReference type="PANTHER" id="PTHR10846:SF8">
    <property type="entry name" value="INNER MEMBRANE PROTEIN YRBG"/>
    <property type="match status" value="1"/>
</dbReference>
<dbReference type="InterPro" id="IPR004481">
    <property type="entry name" value="K/Na/Ca-exchanger"/>
</dbReference>
<evidence type="ECO:0000313" key="8">
    <source>
        <dbReference type="Proteomes" id="UP000245535"/>
    </source>
</evidence>
<dbReference type="GO" id="GO:0005262">
    <property type="term" value="F:calcium channel activity"/>
    <property type="evidence" value="ECO:0007669"/>
    <property type="project" value="TreeGrafter"/>
</dbReference>
<sequence>MHSMLIGASVLAIGTSLPELAVGIISSYYETGEILYATIIGSNLFNLFCILGIPAFFITLSINKMTLAKDIPLAILSILLVGVLVNDHLIFGAETNELSASDTSIIFVFFLFHYILMPLKSRTEDHSKDIAISEENIPYALSHYKWGVSFDIISGLTMIVLGAFGGLLLSVKLSQFLGMSHTMLSLLILAPGTSLPEMVTIFIALKHNQKMLAIGNAIGSNLFNILFVLPASNSFGSPAYPTFLNVDLLFLLTTMVMIIFGYLSGKNEKMPRLVSFSYTIVFVMYMVFVVNRG</sequence>
<feature type="transmembrane region" description="Helical" evidence="5">
    <location>
        <begin position="183"/>
        <end position="205"/>
    </location>
</feature>
<reference evidence="7 8" key="1">
    <citation type="submission" date="2018-03" db="EMBL/GenBank/DDBJ databases">
        <title>Genomic Encyclopedia of Archaeal and Bacterial Type Strains, Phase II (KMG-II): from individual species to whole genera.</title>
        <authorList>
            <person name="Goeker M."/>
        </authorList>
    </citation>
    <scope>NUCLEOTIDE SEQUENCE [LARGE SCALE GENOMIC DNA]</scope>
    <source>
        <strain evidence="7 8">DSM 28229</strain>
    </source>
</reference>
<feature type="transmembrane region" description="Helical" evidence="5">
    <location>
        <begin position="270"/>
        <end position="290"/>
    </location>
</feature>
<feature type="transmembrane region" description="Helical" evidence="5">
    <location>
        <begin position="212"/>
        <end position="231"/>
    </location>
</feature>